<feature type="domain" description="ABC transmembrane type-2" evidence="7">
    <location>
        <begin position="19"/>
        <end position="248"/>
    </location>
</feature>
<dbReference type="AlphaFoldDB" id="A0A1N6G355"/>
<comment type="subcellular location">
    <subcellularLocation>
        <location evidence="6">Cell inner membrane</location>
        <topology evidence="6">Multi-pass membrane protein</topology>
    </subcellularLocation>
    <subcellularLocation>
        <location evidence="1">Membrane</location>
        <topology evidence="1">Multi-pass membrane protein</topology>
    </subcellularLocation>
</comment>
<dbReference type="OrthoDB" id="9804001at2"/>
<comment type="similarity">
    <text evidence="2 6">Belongs to the ABC-2 integral membrane protein family.</text>
</comment>
<dbReference type="PRINTS" id="PR00164">
    <property type="entry name" value="ABC2TRNSPORT"/>
</dbReference>
<keyword evidence="4 6" id="KW-1133">Transmembrane helix</keyword>
<protein>
    <recommendedName>
        <fullName evidence="6">Transport permease protein</fullName>
    </recommendedName>
</protein>
<feature type="transmembrane region" description="Helical" evidence="6">
    <location>
        <begin position="135"/>
        <end position="160"/>
    </location>
</feature>
<feature type="transmembrane region" description="Helical" evidence="6">
    <location>
        <begin position="223"/>
        <end position="246"/>
    </location>
</feature>
<accession>A0A1N6G355</accession>
<dbReference type="PANTHER" id="PTHR43332:SF1">
    <property type="entry name" value="TRANSPORT PERMEASE PROTEIN"/>
    <property type="match status" value="1"/>
</dbReference>
<evidence type="ECO:0000256" key="1">
    <source>
        <dbReference type="ARBA" id="ARBA00004141"/>
    </source>
</evidence>
<dbReference type="Pfam" id="PF01061">
    <property type="entry name" value="ABC2_membrane"/>
    <property type="match status" value="1"/>
</dbReference>
<dbReference type="GO" id="GO:0043190">
    <property type="term" value="C:ATP-binding cassette (ABC) transporter complex"/>
    <property type="evidence" value="ECO:0007669"/>
    <property type="project" value="InterPro"/>
</dbReference>
<name>A0A1N6G355_9GAMM</name>
<sequence length="253" mass="28180">MNWAGTWTLLYKEVRRFWSVFIQTVLAPVVTTLLYLLIFGHLLDEGGVQFDNLDYGTFLIPGLVMLTLMQNAFSNSSSSLIQSKMHGNLTFILLSPLSPLEIYLAFVAAAIVRGLVVGLGVFVVGWLGYDLYWQSLAWVLVFAVLSAAVMGGLGLLAGILSDKYDHLAAFQNFVVVPLTFLAGVFYSIHSLPPLWQQLSQFNPFFYMVDGFRYGFFLHSDVSVWTSLAVTLSFLLVVSAINLYLLVRGVKIKN</sequence>
<dbReference type="GO" id="GO:0140359">
    <property type="term" value="F:ABC-type transporter activity"/>
    <property type="evidence" value="ECO:0007669"/>
    <property type="project" value="InterPro"/>
</dbReference>
<dbReference type="InterPro" id="IPR000412">
    <property type="entry name" value="ABC_2_transport"/>
</dbReference>
<dbReference type="EMBL" id="FSRE01000003">
    <property type="protein sequence ID" value="SIO01943.1"/>
    <property type="molecule type" value="Genomic_DNA"/>
</dbReference>
<keyword evidence="5 6" id="KW-0472">Membrane</keyword>
<evidence type="ECO:0000256" key="2">
    <source>
        <dbReference type="ARBA" id="ARBA00007783"/>
    </source>
</evidence>
<dbReference type="PIRSF" id="PIRSF006648">
    <property type="entry name" value="DrrB"/>
    <property type="match status" value="1"/>
</dbReference>
<feature type="transmembrane region" description="Helical" evidence="6">
    <location>
        <begin position="17"/>
        <end position="38"/>
    </location>
</feature>
<reference evidence="8 9" key="1">
    <citation type="submission" date="2016-11" db="EMBL/GenBank/DDBJ databases">
        <authorList>
            <person name="Jaros S."/>
            <person name="Januszkiewicz K."/>
            <person name="Wedrychowicz H."/>
        </authorList>
    </citation>
    <scope>NUCLEOTIDE SEQUENCE [LARGE SCALE GENOMIC DNA]</scope>
    <source>
        <strain evidence="8 9">DSM 17737</strain>
    </source>
</reference>
<dbReference type="RefSeq" id="WP_074201467.1">
    <property type="nucleotide sequence ID" value="NZ_FSRE01000003.1"/>
</dbReference>
<keyword evidence="6" id="KW-0813">Transport</keyword>
<evidence type="ECO:0000256" key="6">
    <source>
        <dbReference type="RuleBase" id="RU361157"/>
    </source>
</evidence>
<organism evidence="8 9">
    <name type="scientific">Sulfurivirga caldicuralii</name>
    <dbReference type="NCBI Taxonomy" id="364032"/>
    <lineage>
        <taxon>Bacteria</taxon>
        <taxon>Pseudomonadati</taxon>
        <taxon>Pseudomonadota</taxon>
        <taxon>Gammaproteobacteria</taxon>
        <taxon>Thiotrichales</taxon>
        <taxon>Piscirickettsiaceae</taxon>
        <taxon>Sulfurivirga</taxon>
    </lineage>
</organism>
<dbReference type="STRING" id="364032.SAMN05443662_1171"/>
<feature type="transmembrane region" description="Helical" evidence="6">
    <location>
        <begin position="58"/>
        <end position="81"/>
    </location>
</feature>
<dbReference type="Proteomes" id="UP000198461">
    <property type="component" value="Unassembled WGS sequence"/>
</dbReference>
<evidence type="ECO:0000259" key="7">
    <source>
        <dbReference type="PROSITE" id="PS51012"/>
    </source>
</evidence>
<keyword evidence="6" id="KW-1003">Cell membrane</keyword>
<feature type="transmembrane region" description="Helical" evidence="6">
    <location>
        <begin position="167"/>
        <end position="188"/>
    </location>
</feature>
<evidence type="ECO:0000313" key="9">
    <source>
        <dbReference type="Proteomes" id="UP000198461"/>
    </source>
</evidence>
<dbReference type="PANTHER" id="PTHR43332">
    <property type="entry name" value="INNER MEMBRANE TRANSPORT PERMEASE YADH-RELATED"/>
    <property type="match status" value="1"/>
</dbReference>
<feature type="transmembrane region" description="Helical" evidence="6">
    <location>
        <begin position="102"/>
        <end position="129"/>
    </location>
</feature>
<evidence type="ECO:0000256" key="4">
    <source>
        <dbReference type="ARBA" id="ARBA00022989"/>
    </source>
</evidence>
<dbReference type="InterPro" id="IPR013525">
    <property type="entry name" value="ABC2_TM"/>
</dbReference>
<evidence type="ECO:0000256" key="3">
    <source>
        <dbReference type="ARBA" id="ARBA00022692"/>
    </source>
</evidence>
<gene>
    <name evidence="8" type="ORF">SAMN05443662_1171</name>
</gene>
<dbReference type="InterPro" id="IPR047817">
    <property type="entry name" value="ABC2_TM_bact-type"/>
</dbReference>
<dbReference type="InterPro" id="IPR052522">
    <property type="entry name" value="ABC-2_transport_permease"/>
</dbReference>
<keyword evidence="3 6" id="KW-0812">Transmembrane</keyword>
<dbReference type="PROSITE" id="PS51012">
    <property type="entry name" value="ABC_TM2"/>
    <property type="match status" value="1"/>
</dbReference>
<evidence type="ECO:0000313" key="8">
    <source>
        <dbReference type="EMBL" id="SIO01943.1"/>
    </source>
</evidence>
<keyword evidence="9" id="KW-1185">Reference proteome</keyword>
<proteinExistence type="inferred from homology"/>
<evidence type="ECO:0000256" key="5">
    <source>
        <dbReference type="ARBA" id="ARBA00023136"/>
    </source>
</evidence>